<dbReference type="Pfam" id="PF18758">
    <property type="entry name" value="KDZ"/>
    <property type="match status" value="1"/>
</dbReference>
<dbReference type="AlphaFoldDB" id="A0AAW0CNC9"/>
<dbReference type="InterPro" id="IPR040521">
    <property type="entry name" value="KDZ"/>
</dbReference>
<gene>
    <name evidence="1" type="ORF">VNI00_009584</name>
</gene>
<evidence type="ECO:0000313" key="2">
    <source>
        <dbReference type="Proteomes" id="UP001383192"/>
    </source>
</evidence>
<reference evidence="1 2" key="1">
    <citation type="submission" date="2024-01" db="EMBL/GenBank/DDBJ databases">
        <title>A draft genome for a cacao thread blight-causing isolate of Paramarasmius palmivorus.</title>
        <authorList>
            <person name="Baruah I.K."/>
            <person name="Bukari Y."/>
            <person name="Amoako-Attah I."/>
            <person name="Meinhardt L.W."/>
            <person name="Bailey B.A."/>
            <person name="Cohen S.P."/>
        </authorList>
    </citation>
    <scope>NUCLEOTIDE SEQUENCE [LARGE SCALE GENOMIC DNA]</scope>
    <source>
        <strain evidence="1 2">GH-12</strain>
    </source>
</reference>
<dbReference type="PANTHER" id="PTHR33096">
    <property type="entry name" value="CXC2 DOMAIN-CONTAINING PROTEIN"/>
    <property type="match status" value="1"/>
</dbReference>
<comment type="caution">
    <text evidence="1">The sequence shown here is derived from an EMBL/GenBank/DDBJ whole genome shotgun (WGS) entry which is preliminary data.</text>
</comment>
<evidence type="ECO:0000313" key="1">
    <source>
        <dbReference type="EMBL" id="KAK7040678.1"/>
    </source>
</evidence>
<dbReference type="Proteomes" id="UP001383192">
    <property type="component" value="Unassembled WGS sequence"/>
</dbReference>
<name>A0AAW0CNC9_9AGAR</name>
<proteinExistence type="predicted"/>
<protein>
    <submittedName>
        <fullName evidence="1">Uncharacterized protein</fullName>
    </submittedName>
</protein>
<dbReference type="PANTHER" id="PTHR33096:SF1">
    <property type="entry name" value="CXC1-LIKE CYSTEINE CLUSTER ASSOCIATED WITH KDZ TRANSPOSASES DOMAIN-CONTAINING PROTEIN"/>
    <property type="match status" value="1"/>
</dbReference>
<organism evidence="1 2">
    <name type="scientific">Paramarasmius palmivorus</name>
    <dbReference type="NCBI Taxonomy" id="297713"/>
    <lineage>
        <taxon>Eukaryota</taxon>
        <taxon>Fungi</taxon>
        <taxon>Dikarya</taxon>
        <taxon>Basidiomycota</taxon>
        <taxon>Agaricomycotina</taxon>
        <taxon>Agaricomycetes</taxon>
        <taxon>Agaricomycetidae</taxon>
        <taxon>Agaricales</taxon>
        <taxon>Marasmiineae</taxon>
        <taxon>Marasmiaceae</taxon>
        <taxon>Paramarasmius</taxon>
    </lineage>
</organism>
<accession>A0AAW0CNC9</accession>
<keyword evidence="2" id="KW-1185">Reference proteome</keyword>
<dbReference type="EMBL" id="JAYKXP010000036">
    <property type="protein sequence ID" value="KAK7040678.1"/>
    <property type="molecule type" value="Genomic_DNA"/>
</dbReference>
<sequence length="363" mass="41516">MHSDKLCDLVKDKDLIGVVPAFHGHAHNRKCQVNWHPQYMDGVGLEDFEECERTFSRSNNLAAVTRLSTPFHRRQEILEHFSFHSEDKLANSGKFILANYRQALKCLNDDAPALEVLLQKLQITGQDCEQFLKDEREYFEKPISDAEDGQDWKIDYVEVLHAWWAAVRKSSEAAKKNDDLVASPSKYTTRQASTIRAQHRTSLSLANLAEQACLDLEYHNGIEVRWTADSAEYLGTLSGIAARTYRRALEELERLLVQRLFELTKLGMSGVGYKQRDKITKALKAQAEAICKALESYNKAALAVHPPWQKLAMDDVIAMVTLADFDLLKDIHLDISKLPWAQTANREAMHLHFRVRRAKEEIK</sequence>